<evidence type="ECO:0000313" key="2">
    <source>
        <dbReference type="Proteomes" id="UP000053989"/>
    </source>
</evidence>
<dbReference type="EMBL" id="KN822035">
    <property type="protein sequence ID" value="KIM63413.1"/>
    <property type="molecule type" value="Genomic_DNA"/>
</dbReference>
<dbReference type="AlphaFoldDB" id="A0A0C2ZPC3"/>
<gene>
    <name evidence="1" type="ORF">SCLCIDRAFT_24305</name>
</gene>
<name>A0A0C2ZPC3_9AGAM</name>
<dbReference type="InParanoid" id="A0A0C2ZPC3"/>
<dbReference type="Proteomes" id="UP000053989">
    <property type="component" value="Unassembled WGS sequence"/>
</dbReference>
<organism evidence="1 2">
    <name type="scientific">Scleroderma citrinum Foug A</name>
    <dbReference type="NCBI Taxonomy" id="1036808"/>
    <lineage>
        <taxon>Eukaryota</taxon>
        <taxon>Fungi</taxon>
        <taxon>Dikarya</taxon>
        <taxon>Basidiomycota</taxon>
        <taxon>Agaricomycotina</taxon>
        <taxon>Agaricomycetes</taxon>
        <taxon>Agaricomycetidae</taxon>
        <taxon>Boletales</taxon>
        <taxon>Sclerodermatineae</taxon>
        <taxon>Sclerodermataceae</taxon>
        <taxon>Scleroderma</taxon>
    </lineage>
</organism>
<evidence type="ECO:0000313" key="1">
    <source>
        <dbReference type="EMBL" id="KIM63413.1"/>
    </source>
</evidence>
<dbReference type="HOGENOM" id="CLU_2135028_0_0_1"/>
<protein>
    <submittedName>
        <fullName evidence="1">Uncharacterized protein</fullName>
    </submittedName>
</protein>
<proteinExistence type="predicted"/>
<sequence>MPISTALIATRAGLHPWSLSSRQGSPGLQVDWIALAHPRCNLDAAMSTAGSMDPMELFRGISGWLCSVGTSQVRSSYGHVDAWSHRLRIDILKGFGMAVRFLCIPVFRVDGAI</sequence>
<reference evidence="1 2" key="1">
    <citation type="submission" date="2014-04" db="EMBL/GenBank/DDBJ databases">
        <authorList>
            <consortium name="DOE Joint Genome Institute"/>
            <person name="Kuo A."/>
            <person name="Kohler A."/>
            <person name="Nagy L.G."/>
            <person name="Floudas D."/>
            <person name="Copeland A."/>
            <person name="Barry K.W."/>
            <person name="Cichocki N."/>
            <person name="Veneault-Fourrey C."/>
            <person name="LaButti K."/>
            <person name="Lindquist E.A."/>
            <person name="Lipzen A."/>
            <person name="Lundell T."/>
            <person name="Morin E."/>
            <person name="Murat C."/>
            <person name="Sun H."/>
            <person name="Tunlid A."/>
            <person name="Henrissat B."/>
            <person name="Grigoriev I.V."/>
            <person name="Hibbett D.S."/>
            <person name="Martin F."/>
            <person name="Nordberg H.P."/>
            <person name="Cantor M.N."/>
            <person name="Hua S.X."/>
        </authorList>
    </citation>
    <scope>NUCLEOTIDE SEQUENCE [LARGE SCALE GENOMIC DNA]</scope>
    <source>
        <strain evidence="1 2">Foug A</strain>
    </source>
</reference>
<keyword evidence="2" id="KW-1185">Reference proteome</keyword>
<accession>A0A0C2ZPC3</accession>
<reference evidence="2" key="2">
    <citation type="submission" date="2015-01" db="EMBL/GenBank/DDBJ databases">
        <title>Evolutionary Origins and Diversification of the Mycorrhizal Mutualists.</title>
        <authorList>
            <consortium name="DOE Joint Genome Institute"/>
            <consortium name="Mycorrhizal Genomics Consortium"/>
            <person name="Kohler A."/>
            <person name="Kuo A."/>
            <person name="Nagy L.G."/>
            <person name="Floudas D."/>
            <person name="Copeland A."/>
            <person name="Barry K.W."/>
            <person name="Cichocki N."/>
            <person name="Veneault-Fourrey C."/>
            <person name="LaButti K."/>
            <person name="Lindquist E.A."/>
            <person name="Lipzen A."/>
            <person name="Lundell T."/>
            <person name="Morin E."/>
            <person name="Murat C."/>
            <person name="Riley R."/>
            <person name="Ohm R."/>
            <person name="Sun H."/>
            <person name="Tunlid A."/>
            <person name="Henrissat B."/>
            <person name="Grigoriev I.V."/>
            <person name="Hibbett D.S."/>
            <person name="Martin F."/>
        </authorList>
    </citation>
    <scope>NUCLEOTIDE SEQUENCE [LARGE SCALE GENOMIC DNA]</scope>
    <source>
        <strain evidence="2">Foug A</strain>
    </source>
</reference>